<dbReference type="RefSeq" id="YP_009550625.1">
    <property type="nucleotide sequence ID" value="NC_040296.1"/>
</dbReference>
<dbReference type="AlphaFoldDB" id="A0A451FMD2"/>
<dbReference type="InterPro" id="IPR017871">
    <property type="entry name" value="ABC_transporter-like_CS"/>
</dbReference>
<reference evidence="4" key="1">
    <citation type="journal article" date="2019" name="Genome Biol. Evol.">
        <title>Plastid Genomes and Proteins Illuminate the Evolution of Eustigmatophyte Algae and Their Bacterial Endosymbionts.</title>
        <authorList>
            <person name="Sevcikova T."/>
            <person name="Yurchenko T."/>
            <person name="Fawley K.P."/>
            <person name="Amaral R."/>
            <person name="Strnad H."/>
            <person name="Santos L.M."/>
            <person name="Fawley M.W."/>
            <person name="Elias M."/>
        </authorList>
    </citation>
    <scope>NUCLEOTIDE SEQUENCE</scope>
</reference>
<dbReference type="GO" id="GO:0005524">
    <property type="term" value="F:ATP binding"/>
    <property type="evidence" value="ECO:0007669"/>
    <property type="project" value="UniProtKB-KW"/>
</dbReference>
<evidence type="ECO:0000313" key="4">
    <source>
        <dbReference type="EMBL" id="QAA11559.1"/>
    </source>
</evidence>
<geneLocation type="plastid" evidence="4"/>
<dbReference type="PANTHER" id="PTHR43204">
    <property type="entry name" value="ABC TRANSPORTER I FAMILY MEMBER 6, CHLOROPLASTIC"/>
    <property type="match status" value="1"/>
</dbReference>
<dbReference type="PROSITE" id="PS00211">
    <property type="entry name" value="ABC_TRANSPORTER_1"/>
    <property type="match status" value="1"/>
</dbReference>
<dbReference type="GeneID" id="38947651"/>
<dbReference type="PROSITE" id="PS50893">
    <property type="entry name" value="ABC_TRANSPORTER_2"/>
    <property type="match status" value="1"/>
</dbReference>
<dbReference type="PANTHER" id="PTHR43204:SF1">
    <property type="entry name" value="ABC TRANSPORTER I FAMILY MEMBER 6, CHLOROPLASTIC"/>
    <property type="match status" value="1"/>
</dbReference>
<keyword evidence="4" id="KW-0934">Plastid</keyword>
<name>A0A451FMD2_9STRA</name>
<dbReference type="InterPro" id="IPR010230">
    <property type="entry name" value="FeS-cluster_ATPase_SufC"/>
</dbReference>
<evidence type="ECO:0000259" key="3">
    <source>
        <dbReference type="PROSITE" id="PS50893"/>
    </source>
</evidence>
<dbReference type="GO" id="GO:0016887">
    <property type="term" value="F:ATP hydrolysis activity"/>
    <property type="evidence" value="ECO:0007669"/>
    <property type="project" value="InterPro"/>
</dbReference>
<dbReference type="SMART" id="SM00382">
    <property type="entry name" value="AAA"/>
    <property type="match status" value="1"/>
</dbReference>
<sequence length="292" mass="32557">METKSNNLLLTIKNLVAATNTSDVKRKDLYILKGINLSLYGGEVQVIMGPNGSGKSTLSKIIAGHPSYNVKHGSLWYMDNALGDLPPESRAKLGLFLGFQYPVEINGVTNQDFLNLAYLSKVNKTSSVGQNSLRLLNLSLHFSKILQIPANFLSRPVNQGFSGGEKKKNEVLQLALLQTKCGILDEIDSGLDIDALRILAKCILIYHIDGFINQDFYLAPQSFLLITHYKRLLDYLHPDTIQILESGKVICQGDKKLLVALERKGYDWISADVFSSKICYNLNKTKLNFFLT</sequence>
<dbReference type="Pfam" id="PF00005">
    <property type="entry name" value="ABC_tran"/>
    <property type="match status" value="1"/>
</dbReference>
<gene>
    <name evidence="4" type="primary">sufC</name>
</gene>
<protein>
    <submittedName>
        <fullName evidence="4">Iron-sulfur cluster formation ABC transporter ATP-binding subunit</fullName>
    </submittedName>
</protein>
<dbReference type="SUPFAM" id="SSF52540">
    <property type="entry name" value="P-loop containing nucleoside triphosphate hydrolases"/>
    <property type="match status" value="1"/>
</dbReference>
<keyword evidence="2 4" id="KW-0067">ATP-binding</keyword>
<dbReference type="Gene3D" id="3.40.50.300">
    <property type="entry name" value="P-loop containing nucleotide triphosphate hydrolases"/>
    <property type="match status" value="1"/>
</dbReference>
<keyword evidence="1" id="KW-0547">Nucleotide-binding</keyword>
<dbReference type="InterPro" id="IPR003593">
    <property type="entry name" value="AAA+_ATPase"/>
</dbReference>
<dbReference type="InterPro" id="IPR027417">
    <property type="entry name" value="P-loop_NTPase"/>
</dbReference>
<evidence type="ECO:0000256" key="2">
    <source>
        <dbReference type="ARBA" id="ARBA00022840"/>
    </source>
</evidence>
<dbReference type="EMBL" id="MK281454">
    <property type="protein sequence ID" value="QAA11559.1"/>
    <property type="molecule type" value="Genomic_DNA"/>
</dbReference>
<organism evidence="4">
    <name type="scientific">Eustigmatophyceae sp. Chic 10/23 P-6w</name>
    <dbReference type="NCBI Taxonomy" id="1446905"/>
    <lineage>
        <taxon>Eukaryota</taxon>
        <taxon>Sar</taxon>
        <taxon>Stramenopiles</taxon>
        <taxon>Ochrophyta</taxon>
        <taxon>Eustigmatophyceae</taxon>
    </lineage>
</organism>
<dbReference type="CDD" id="cd03217">
    <property type="entry name" value="ABC_FeS_Assembly"/>
    <property type="match status" value="1"/>
</dbReference>
<feature type="domain" description="ABC transporter" evidence="3">
    <location>
        <begin position="10"/>
        <end position="271"/>
    </location>
</feature>
<evidence type="ECO:0000256" key="1">
    <source>
        <dbReference type="ARBA" id="ARBA00022741"/>
    </source>
</evidence>
<dbReference type="InterPro" id="IPR003439">
    <property type="entry name" value="ABC_transporter-like_ATP-bd"/>
</dbReference>
<dbReference type="NCBIfam" id="TIGR01978">
    <property type="entry name" value="sufC"/>
    <property type="match status" value="1"/>
</dbReference>
<accession>A0A451FMD2</accession>
<proteinExistence type="predicted"/>